<name>A0A367JV09_RHIST</name>
<keyword evidence="3" id="KW-1185">Reference proteome</keyword>
<evidence type="ECO:0000313" key="3">
    <source>
        <dbReference type="Proteomes" id="UP000253551"/>
    </source>
</evidence>
<feature type="region of interest" description="Disordered" evidence="1">
    <location>
        <begin position="216"/>
        <end position="269"/>
    </location>
</feature>
<organism evidence="2 3">
    <name type="scientific">Rhizopus stolonifer</name>
    <name type="common">Rhizopus nigricans</name>
    <dbReference type="NCBI Taxonomy" id="4846"/>
    <lineage>
        <taxon>Eukaryota</taxon>
        <taxon>Fungi</taxon>
        <taxon>Fungi incertae sedis</taxon>
        <taxon>Mucoromycota</taxon>
        <taxon>Mucoromycotina</taxon>
        <taxon>Mucoromycetes</taxon>
        <taxon>Mucorales</taxon>
        <taxon>Mucorineae</taxon>
        <taxon>Rhizopodaceae</taxon>
        <taxon>Rhizopus</taxon>
    </lineage>
</organism>
<reference evidence="2 3" key="1">
    <citation type="journal article" date="2018" name="G3 (Bethesda)">
        <title>Phylogenetic and Phylogenomic Definition of Rhizopus Species.</title>
        <authorList>
            <person name="Gryganskyi A.P."/>
            <person name="Golan J."/>
            <person name="Dolatabadi S."/>
            <person name="Mondo S."/>
            <person name="Robb S."/>
            <person name="Idnurm A."/>
            <person name="Muszewska A."/>
            <person name="Steczkiewicz K."/>
            <person name="Masonjones S."/>
            <person name="Liao H.L."/>
            <person name="Gajdeczka M.T."/>
            <person name="Anike F."/>
            <person name="Vuek A."/>
            <person name="Anishchenko I.M."/>
            <person name="Voigt K."/>
            <person name="de Hoog G.S."/>
            <person name="Smith M.E."/>
            <person name="Heitman J."/>
            <person name="Vilgalys R."/>
            <person name="Stajich J.E."/>
        </authorList>
    </citation>
    <scope>NUCLEOTIDE SEQUENCE [LARGE SCALE GENOMIC DNA]</scope>
    <source>
        <strain evidence="2 3">LSU 92-RS-03</strain>
    </source>
</reference>
<dbReference type="EMBL" id="PJQM01002650">
    <property type="protein sequence ID" value="RCH93766.1"/>
    <property type="molecule type" value="Genomic_DNA"/>
</dbReference>
<evidence type="ECO:0000256" key="1">
    <source>
        <dbReference type="SAM" id="MobiDB-lite"/>
    </source>
</evidence>
<evidence type="ECO:0000313" key="2">
    <source>
        <dbReference type="EMBL" id="RCH93766.1"/>
    </source>
</evidence>
<dbReference type="OrthoDB" id="2264689at2759"/>
<dbReference type="AlphaFoldDB" id="A0A367JV09"/>
<proteinExistence type="predicted"/>
<accession>A0A367JV09</accession>
<dbReference type="Proteomes" id="UP000253551">
    <property type="component" value="Unassembled WGS sequence"/>
</dbReference>
<protein>
    <submittedName>
        <fullName evidence="2">Uncharacterized protein</fullName>
    </submittedName>
</protein>
<comment type="caution">
    <text evidence="2">The sequence shown here is derived from an EMBL/GenBank/DDBJ whole genome shotgun (WGS) entry which is preliminary data.</text>
</comment>
<gene>
    <name evidence="2" type="ORF">CU098_009930</name>
</gene>
<feature type="compositionally biased region" description="Low complexity" evidence="1">
    <location>
        <begin position="228"/>
        <end position="253"/>
    </location>
</feature>
<sequence length="269" mass="30536">MGLPIWKPKRGSLDEIQEDVRKRHSSFYERNTRQLSAVNRAPVLTRHNSSNESSPNELTPLEIYDRISRRGNASTSLPTERWQNQESFQSSTQRDELERIEQFITEKKNLLEQLQVTSFLLEQFLTARTRLGADAMNVPEFITRDLPTILESAAALAAMSPAELVSSFSPSEISTNVYGQSMVEALLSTPPYSLQIQEVEASILSAHRRIRRQLRSLAISRQGRRHSPTSSNLSLSSRSSPPFHPSSNFRSPSTRLSRRIRFVDRDASP</sequence>